<comment type="subcellular location">
    <subcellularLocation>
        <location evidence="1">Membrane</location>
        <topology evidence="1">Multi-pass membrane protein</topology>
    </subcellularLocation>
</comment>
<dbReference type="PANTHER" id="PTHR43385">
    <property type="entry name" value="RIBOFLAVIN TRANSPORTER RIBJ"/>
    <property type="match status" value="1"/>
</dbReference>
<feature type="transmembrane region" description="Helical" evidence="6">
    <location>
        <begin position="109"/>
        <end position="132"/>
    </location>
</feature>
<keyword evidence="3 6" id="KW-0812">Transmembrane</keyword>
<gene>
    <name evidence="8" type="ORF">WKW77_34315</name>
</gene>
<dbReference type="PANTHER" id="PTHR43385:SF1">
    <property type="entry name" value="RIBOFLAVIN TRANSPORTER RIBJ"/>
    <property type="match status" value="1"/>
</dbReference>
<feature type="transmembrane region" description="Helical" evidence="6">
    <location>
        <begin position="257"/>
        <end position="280"/>
    </location>
</feature>
<dbReference type="Pfam" id="PF07690">
    <property type="entry name" value="MFS_1"/>
    <property type="match status" value="1"/>
</dbReference>
<proteinExistence type="predicted"/>
<feature type="domain" description="Major facilitator superfamily (MFS) profile" evidence="7">
    <location>
        <begin position="18"/>
        <end position="403"/>
    </location>
</feature>
<feature type="transmembrane region" description="Helical" evidence="6">
    <location>
        <begin position="377"/>
        <end position="398"/>
    </location>
</feature>
<keyword evidence="2" id="KW-0813">Transport</keyword>
<evidence type="ECO:0000256" key="5">
    <source>
        <dbReference type="ARBA" id="ARBA00023136"/>
    </source>
</evidence>
<evidence type="ECO:0000256" key="2">
    <source>
        <dbReference type="ARBA" id="ARBA00022448"/>
    </source>
</evidence>
<dbReference type="Proteomes" id="UP001365846">
    <property type="component" value="Unassembled WGS sequence"/>
</dbReference>
<evidence type="ECO:0000256" key="4">
    <source>
        <dbReference type="ARBA" id="ARBA00022989"/>
    </source>
</evidence>
<evidence type="ECO:0000256" key="1">
    <source>
        <dbReference type="ARBA" id="ARBA00004141"/>
    </source>
</evidence>
<dbReference type="InterPro" id="IPR036259">
    <property type="entry name" value="MFS_trans_sf"/>
</dbReference>
<feature type="transmembrane region" description="Helical" evidence="6">
    <location>
        <begin position="144"/>
        <end position="167"/>
    </location>
</feature>
<dbReference type="InterPro" id="IPR020846">
    <property type="entry name" value="MFS_dom"/>
</dbReference>
<protein>
    <submittedName>
        <fullName evidence="8">MFS transporter</fullName>
    </submittedName>
</protein>
<accession>A0ABU8VR81</accession>
<feature type="transmembrane region" description="Helical" evidence="6">
    <location>
        <begin position="173"/>
        <end position="194"/>
    </location>
</feature>
<feature type="transmembrane region" description="Helical" evidence="6">
    <location>
        <begin position="315"/>
        <end position="340"/>
    </location>
</feature>
<evidence type="ECO:0000256" key="3">
    <source>
        <dbReference type="ARBA" id="ARBA00022692"/>
    </source>
</evidence>
<keyword evidence="9" id="KW-1185">Reference proteome</keyword>
<dbReference type="InterPro" id="IPR011701">
    <property type="entry name" value="MFS"/>
</dbReference>
<feature type="transmembrane region" description="Helical" evidence="6">
    <location>
        <begin position="85"/>
        <end position="103"/>
    </location>
</feature>
<feature type="transmembrane region" description="Helical" evidence="6">
    <location>
        <begin position="222"/>
        <end position="245"/>
    </location>
</feature>
<dbReference type="EMBL" id="JBBKZU010000033">
    <property type="protein sequence ID" value="MEJ8816168.1"/>
    <property type="molecule type" value="Genomic_DNA"/>
</dbReference>
<dbReference type="InterPro" id="IPR052983">
    <property type="entry name" value="MFS_Riboflavin_Transporter"/>
</dbReference>
<feature type="transmembrane region" description="Helical" evidence="6">
    <location>
        <begin position="53"/>
        <end position="73"/>
    </location>
</feature>
<name>A0ABU8VR81_9BURK</name>
<evidence type="ECO:0000259" key="7">
    <source>
        <dbReference type="PROSITE" id="PS50850"/>
    </source>
</evidence>
<feature type="transmembrane region" description="Helical" evidence="6">
    <location>
        <begin position="18"/>
        <end position="41"/>
    </location>
</feature>
<dbReference type="Gene3D" id="1.20.1250.20">
    <property type="entry name" value="MFS general substrate transporter like domains"/>
    <property type="match status" value="1"/>
</dbReference>
<feature type="transmembrane region" description="Helical" evidence="6">
    <location>
        <begin position="352"/>
        <end position="371"/>
    </location>
</feature>
<feature type="transmembrane region" description="Helical" evidence="6">
    <location>
        <begin position="292"/>
        <end position="309"/>
    </location>
</feature>
<keyword evidence="5 6" id="KW-0472">Membrane</keyword>
<dbReference type="SUPFAM" id="SSF103473">
    <property type="entry name" value="MFS general substrate transporter"/>
    <property type="match status" value="1"/>
</dbReference>
<sequence>MGAPATTTFGTPAYDRRLVALLSVGQLITWGSVFYVFALLMEPVERELGLSRAQSSLAFSLALLAEGVMAWPVGRWIDRGHERAVMTGGSLLIAAGLLLHSFIGSAAAFYAVWLLLGGALAATLYNPVFAIVTRRFPNDFRRAIITLTFLGGLASTVFIPLGAWLITQLGWRHALWVLAAIHLFVCVPLHAHLLRHAPRAAPRSAAHAAPATRPAAHYLRSVPFLMVGIFTVLLMAVTAALPPHMVSLLRGAGLPEAWAIAVPASIGLMQVLGRVLLFFFEHHFDLHLANRLIPCLIPIGLVTLIAGAGHPAAALWFVLFYGMGNGMLTIVKGTAIAQYVDREHVATLNGALGLPSAIARALAPLLLGLLWTPAGGYTAGLWVLFAASVVGVFALLGAQRWRLGRT</sequence>
<dbReference type="RefSeq" id="WP_340361360.1">
    <property type="nucleotide sequence ID" value="NZ_JBBKZU010000033.1"/>
</dbReference>
<evidence type="ECO:0000313" key="9">
    <source>
        <dbReference type="Proteomes" id="UP001365846"/>
    </source>
</evidence>
<evidence type="ECO:0000313" key="8">
    <source>
        <dbReference type="EMBL" id="MEJ8816168.1"/>
    </source>
</evidence>
<reference evidence="8 9" key="1">
    <citation type="submission" date="2024-03" db="EMBL/GenBank/DDBJ databases">
        <title>Novel species of the genus Variovorax.</title>
        <authorList>
            <person name="Liu Q."/>
            <person name="Xin Y.-H."/>
        </authorList>
    </citation>
    <scope>NUCLEOTIDE SEQUENCE [LARGE SCALE GENOMIC DNA]</scope>
    <source>
        <strain evidence="8 9">KACC 18899</strain>
    </source>
</reference>
<comment type="caution">
    <text evidence="8">The sequence shown here is derived from an EMBL/GenBank/DDBJ whole genome shotgun (WGS) entry which is preliminary data.</text>
</comment>
<keyword evidence="4 6" id="KW-1133">Transmembrane helix</keyword>
<evidence type="ECO:0000256" key="6">
    <source>
        <dbReference type="SAM" id="Phobius"/>
    </source>
</evidence>
<organism evidence="8 9">
    <name type="scientific">Variovorax ureilyticus</name>
    <dbReference type="NCBI Taxonomy" id="1836198"/>
    <lineage>
        <taxon>Bacteria</taxon>
        <taxon>Pseudomonadati</taxon>
        <taxon>Pseudomonadota</taxon>
        <taxon>Betaproteobacteria</taxon>
        <taxon>Burkholderiales</taxon>
        <taxon>Comamonadaceae</taxon>
        <taxon>Variovorax</taxon>
    </lineage>
</organism>
<dbReference type="PROSITE" id="PS50850">
    <property type="entry name" value="MFS"/>
    <property type="match status" value="1"/>
</dbReference>